<dbReference type="Proteomes" id="UP001310890">
    <property type="component" value="Unassembled WGS sequence"/>
</dbReference>
<feature type="compositionally biased region" description="Polar residues" evidence="1">
    <location>
        <begin position="175"/>
        <end position="190"/>
    </location>
</feature>
<feature type="region of interest" description="Disordered" evidence="1">
    <location>
        <begin position="257"/>
        <end position="278"/>
    </location>
</feature>
<name>A0AAN7YR51_9PEZI</name>
<gene>
    <name evidence="2" type="ORF">LTR62_008552</name>
</gene>
<proteinExistence type="predicted"/>
<evidence type="ECO:0000313" key="3">
    <source>
        <dbReference type="Proteomes" id="UP001310890"/>
    </source>
</evidence>
<protein>
    <submittedName>
        <fullName evidence="2">Uncharacterized protein</fullName>
    </submittedName>
</protein>
<feature type="compositionally biased region" description="Low complexity" evidence="1">
    <location>
        <begin position="191"/>
        <end position="205"/>
    </location>
</feature>
<dbReference type="AlphaFoldDB" id="A0AAN7YR51"/>
<feature type="region of interest" description="Disordered" evidence="1">
    <location>
        <begin position="1"/>
        <end position="20"/>
    </location>
</feature>
<dbReference type="EMBL" id="JAVRRL010000009">
    <property type="protein sequence ID" value="KAK5116225.1"/>
    <property type="molecule type" value="Genomic_DNA"/>
</dbReference>
<feature type="region of interest" description="Disordered" evidence="1">
    <location>
        <begin position="298"/>
        <end position="338"/>
    </location>
</feature>
<evidence type="ECO:0000256" key="1">
    <source>
        <dbReference type="SAM" id="MobiDB-lite"/>
    </source>
</evidence>
<sequence>MAARRPVEDFSFTPPHNTRVTGHHRRAVMAHQIDFGDYSPHDASSSTIEHDVKESSLDWKANTRTFTSSPVFYQTYGSEEELASPTGLNDFSFDEVSSNASTSRRASLQSEPFPEQLAETSSKIEQQCSRAQAVKLISAGKAKMVSMPKLVENTASPSLLTPADGPPMRVAMPRLNTTTTSQPAGSSLVESPTSSPFPDSPSTTPNIPKSASKLIERGKNVRRSIHERPSLPNLHNNARSQYSLQNRLLPTDQAADFLQHDPYPSTPPHLPDSPDQLRLMSPSRRRMHKISSSFSQYVFRNNNNNNNNNSNSNNTQSSAPSSTLPSSEDESETVMEPVPVMLMRPTTIHIPKRTSSARPKMIPRGASERAAPLVLPPCPKGYESELEIPKYPLRRDATATGYEEVRRPVLHHRRRQSLTAALVAPALA</sequence>
<organism evidence="2 3">
    <name type="scientific">Meristemomyces frigidus</name>
    <dbReference type="NCBI Taxonomy" id="1508187"/>
    <lineage>
        <taxon>Eukaryota</taxon>
        <taxon>Fungi</taxon>
        <taxon>Dikarya</taxon>
        <taxon>Ascomycota</taxon>
        <taxon>Pezizomycotina</taxon>
        <taxon>Dothideomycetes</taxon>
        <taxon>Dothideomycetidae</taxon>
        <taxon>Mycosphaerellales</taxon>
        <taxon>Teratosphaeriaceae</taxon>
        <taxon>Meristemomyces</taxon>
    </lineage>
</organism>
<reference evidence="2" key="1">
    <citation type="submission" date="2023-08" db="EMBL/GenBank/DDBJ databases">
        <title>Black Yeasts Isolated from many extreme environments.</title>
        <authorList>
            <person name="Coleine C."/>
            <person name="Stajich J.E."/>
            <person name="Selbmann L."/>
        </authorList>
    </citation>
    <scope>NUCLEOTIDE SEQUENCE</scope>
    <source>
        <strain evidence="2">CCFEE 5401</strain>
    </source>
</reference>
<evidence type="ECO:0000313" key="2">
    <source>
        <dbReference type="EMBL" id="KAK5116225.1"/>
    </source>
</evidence>
<feature type="compositionally biased region" description="Low complexity" evidence="1">
    <location>
        <begin position="301"/>
        <end position="326"/>
    </location>
</feature>
<feature type="region of interest" description="Disordered" evidence="1">
    <location>
        <begin position="156"/>
        <end position="213"/>
    </location>
</feature>
<accession>A0AAN7YR51</accession>
<comment type="caution">
    <text evidence="2">The sequence shown here is derived from an EMBL/GenBank/DDBJ whole genome shotgun (WGS) entry which is preliminary data.</text>
</comment>